<dbReference type="EMBL" id="QNRT01000008">
    <property type="protein sequence ID" value="RBP48282.1"/>
    <property type="molecule type" value="Genomic_DNA"/>
</dbReference>
<evidence type="ECO:0000313" key="2">
    <source>
        <dbReference type="Proteomes" id="UP000253083"/>
    </source>
</evidence>
<reference evidence="1 2" key="1">
    <citation type="submission" date="2018-06" db="EMBL/GenBank/DDBJ databases">
        <title>Genomic Encyclopedia of Type Strains, Phase IV (KMG-IV): sequencing the most valuable type-strain genomes for metagenomic binning, comparative biology and taxonomic classification.</title>
        <authorList>
            <person name="Goeker M."/>
        </authorList>
    </citation>
    <scope>NUCLEOTIDE SEQUENCE [LARGE SCALE GENOMIC DNA]</scope>
    <source>
        <strain evidence="1 2">DSM 24032</strain>
    </source>
</reference>
<dbReference type="RefSeq" id="WP_147251055.1">
    <property type="nucleotide sequence ID" value="NZ_QNRT01000008.1"/>
</dbReference>
<evidence type="ECO:0008006" key="3">
    <source>
        <dbReference type="Google" id="ProtNLM"/>
    </source>
</evidence>
<evidence type="ECO:0000313" key="1">
    <source>
        <dbReference type="EMBL" id="RBP48282.1"/>
    </source>
</evidence>
<name>A0A395JKQ0_9GAMM</name>
<dbReference type="InParanoid" id="A0A395JKQ0"/>
<organism evidence="1 2">
    <name type="scientific">Arenicella xantha</name>
    <dbReference type="NCBI Taxonomy" id="644221"/>
    <lineage>
        <taxon>Bacteria</taxon>
        <taxon>Pseudomonadati</taxon>
        <taxon>Pseudomonadota</taxon>
        <taxon>Gammaproteobacteria</taxon>
        <taxon>Arenicellales</taxon>
        <taxon>Arenicellaceae</taxon>
        <taxon>Arenicella</taxon>
    </lineage>
</organism>
<protein>
    <recommendedName>
        <fullName evidence="3">Hpr(Ser) kinase/phosphatase</fullName>
    </recommendedName>
</protein>
<sequence length="312" mass="35039">MIRVTSTGFHTADSAAHHYVLAGQPVVFESQVAALSAFYIGPASTRFSELLLHFPEPIRLDQQNAELCYQGQTPIHNRLRGIQYWRKSHRAQIDVDGRPICLIDFDEKHIHLLNEASFDARVNLEVIIGPALVLLLAELDTYCLHAGAVTTPVGNIGIIAESGAGKSTFSRHRDTLWQQISDDILPVQAPEFKDQKPLLLPRFPQLKLPNATVEKSASGKLSLDFLVRLHPEPADTLYFDRLDRRAAMLQIIRHTVATKLFDRDAMQRHARFAKSVCGTVPVLEIRFPRDKKQLASMRMKTIEALAKLRALA</sequence>
<dbReference type="Proteomes" id="UP000253083">
    <property type="component" value="Unassembled WGS sequence"/>
</dbReference>
<accession>A0A395JKQ0</accession>
<comment type="caution">
    <text evidence="1">The sequence shown here is derived from an EMBL/GenBank/DDBJ whole genome shotgun (WGS) entry which is preliminary data.</text>
</comment>
<dbReference type="AlphaFoldDB" id="A0A395JKQ0"/>
<proteinExistence type="predicted"/>
<keyword evidence="2" id="KW-1185">Reference proteome</keyword>
<gene>
    <name evidence="1" type="ORF">DFR28_10811</name>
</gene>